<accession>A0A6I7HLY5</accession>
<organism evidence="1 2">
    <name type="scientific">Ciceribacter lividus</name>
    <dbReference type="NCBI Taxonomy" id="1197950"/>
    <lineage>
        <taxon>Bacteria</taxon>
        <taxon>Pseudomonadati</taxon>
        <taxon>Pseudomonadota</taxon>
        <taxon>Alphaproteobacteria</taxon>
        <taxon>Hyphomicrobiales</taxon>
        <taxon>Rhizobiaceae</taxon>
        <taxon>Ciceribacter</taxon>
    </lineage>
</organism>
<dbReference type="AlphaFoldDB" id="A0A6I7HLY5"/>
<protein>
    <submittedName>
        <fullName evidence="1">Uncharacterized protein</fullName>
    </submittedName>
</protein>
<dbReference type="EMBL" id="QPIX01000007">
    <property type="protein sequence ID" value="RCW23318.1"/>
    <property type="molecule type" value="Genomic_DNA"/>
</dbReference>
<reference evidence="1 2" key="1">
    <citation type="submission" date="2018-07" db="EMBL/GenBank/DDBJ databases">
        <title>Genomic Encyclopedia of Type Strains, Phase IV (KMG-IV): sequencing the most valuable type-strain genomes for metagenomic binning, comparative biology and taxonomic classification.</title>
        <authorList>
            <person name="Goeker M."/>
        </authorList>
    </citation>
    <scope>NUCLEOTIDE SEQUENCE [LARGE SCALE GENOMIC DNA]</scope>
    <source>
        <strain evidence="1 2">DSM 25528</strain>
    </source>
</reference>
<gene>
    <name evidence="1" type="ORF">DFR48_107190</name>
</gene>
<evidence type="ECO:0000313" key="1">
    <source>
        <dbReference type="EMBL" id="RCW23318.1"/>
    </source>
</evidence>
<keyword evidence="2" id="KW-1185">Reference proteome</keyword>
<dbReference type="RefSeq" id="WP_114363735.1">
    <property type="nucleotide sequence ID" value="NZ_QPIX01000007.1"/>
</dbReference>
<evidence type="ECO:0000313" key="2">
    <source>
        <dbReference type="Proteomes" id="UP000252582"/>
    </source>
</evidence>
<dbReference type="Proteomes" id="UP000252582">
    <property type="component" value="Unassembled WGS sequence"/>
</dbReference>
<name>A0A6I7HLY5_9HYPH</name>
<proteinExistence type="predicted"/>
<sequence length="77" mass="8628">MATDPGDSDRCPTASEQLEELLGHPWPFPGRSPKHDLSTWKVTDDWPDPVPVAEAEIEVFERWFGDLFDGLFGSSDP</sequence>
<comment type="caution">
    <text evidence="1">The sequence shown here is derived from an EMBL/GenBank/DDBJ whole genome shotgun (WGS) entry which is preliminary data.</text>
</comment>